<proteinExistence type="predicted"/>
<organism evidence="1">
    <name type="scientific">Siphoviridae sp. ct4sp3</name>
    <dbReference type="NCBI Taxonomy" id="2825332"/>
    <lineage>
        <taxon>Viruses</taxon>
        <taxon>Duplodnaviria</taxon>
        <taxon>Heunggongvirae</taxon>
        <taxon>Uroviricota</taxon>
        <taxon>Caudoviricetes</taxon>
    </lineage>
</organism>
<name>A0A8S5PT87_9CAUD</name>
<protein>
    <submittedName>
        <fullName evidence="1">Uncharacterized protein</fullName>
    </submittedName>
</protein>
<sequence length="38" mass="4330">MLAVTHEGLFNRPFFITVRALQELEHGQLSGGRENLFT</sequence>
<evidence type="ECO:0000313" key="1">
    <source>
        <dbReference type="EMBL" id="DAE10082.1"/>
    </source>
</evidence>
<reference evidence="1" key="1">
    <citation type="journal article" date="2021" name="Proc. Natl. Acad. Sci. U.S.A.">
        <title>A Catalog of Tens of Thousands of Viruses from Human Metagenomes Reveals Hidden Associations with Chronic Diseases.</title>
        <authorList>
            <person name="Tisza M.J."/>
            <person name="Buck C.B."/>
        </authorList>
    </citation>
    <scope>NUCLEOTIDE SEQUENCE</scope>
    <source>
        <strain evidence="1">Ct4sp3</strain>
    </source>
</reference>
<dbReference type="EMBL" id="BK015502">
    <property type="protein sequence ID" value="DAE10082.1"/>
    <property type="molecule type" value="Genomic_DNA"/>
</dbReference>
<accession>A0A8S5PT87</accession>